<protein>
    <submittedName>
        <fullName evidence="1">Uncharacterized protein</fullName>
    </submittedName>
</protein>
<dbReference type="EMBL" id="VSRR010056169">
    <property type="protein sequence ID" value="MPC81175.1"/>
    <property type="molecule type" value="Genomic_DNA"/>
</dbReference>
<dbReference type="AlphaFoldDB" id="A0A5B7IFX7"/>
<evidence type="ECO:0000313" key="2">
    <source>
        <dbReference type="Proteomes" id="UP000324222"/>
    </source>
</evidence>
<keyword evidence="2" id="KW-1185">Reference proteome</keyword>
<sequence>MKSCSCNLKPKYCVFHLPLLRVQVRDVPLLPRAPSANLSVFVDVFDALSKFPSFTTASLDALHLSNFSPHHSSLQRPHTGHALAGR</sequence>
<evidence type="ECO:0000313" key="1">
    <source>
        <dbReference type="EMBL" id="MPC81175.1"/>
    </source>
</evidence>
<reference evidence="1 2" key="1">
    <citation type="submission" date="2019-05" db="EMBL/GenBank/DDBJ databases">
        <title>Another draft genome of Portunus trituberculatus and its Hox gene families provides insights of decapod evolution.</title>
        <authorList>
            <person name="Jeong J.-H."/>
            <person name="Song I."/>
            <person name="Kim S."/>
            <person name="Choi T."/>
            <person name="Kim D."/>
            <person name="Ryu S."/>
            <person name="Kim W."/>
        </authorList>
    </citation>
    <scope>NUCLEOTIDE SEQUENCE [LARGE SCALE GENOMIC DNA]</scope>
    <source>
        <tissue evidence="1">Muscle</tissue>
    </source>
</reference>
<name>A0A5B7IFX7_PORTR</name>
<gene>
    <name evidence="1" type="ORF">E2C01_075781</name>
</gene>
<accession>A0A5B7IFX7</accession>
<proteinExistence type="predicted"/>
<comment type="caution">
    <text evidence="1">The sequence shown here is derived from an EMBL/GenBank/DDBJ whole genome shotgun (WGS) entry which is preliminary data.</text>
</comment>
<organism evidence="1 2">
    <name type="scientific">Portunus trituberculatus</name>
    <name type="common">Swimming crab</name>
    <name type="synonym">Neptunus trituberculatus</name>
    <dbReference type="NCBI Taxonomy" id="210409"/>
    <lineage>
        <taxon>Eukaryota</taxon>
        <taxon>Metazoa</taxon>
        <taxon>Ecdysozoa</taxon>
        <taxon>Arthropoda</taxon>
        <taxon>Crustacea</taxon>
        <taxon>Multicrustacea</taxon>
        <taxon>Malacostraca</taxon>
        <taxon>Eumalacostraca</taxon>
        <taxon>Eucarida</taxon>
        <taxon>Decapoda</taxon>
        <taxon>Pleocyemata</taxon>
        <taxon>Brachyura</taxon>
        <taxon>Eubrachyura</taxon>
        <taxon>Portunoidea</taxon>
        <taxon>Portunidae</taxon>
        <taxon>Portuninae</taxon>
        <taxon>Portunus</taxon>
    </lineage>
</organism>
<dbReference type="Proteomes" id="UP000324222">
    <property type="component" value="Unassembled WGS sequence"/>
</dbReference>